<name>A0A2K9HAG9_9BACT</name>
<sequence length="443" mass="51752">MNKVILIIVLSSLLFACGSAKLTEEQRMLNGIRQDIPFQLDSLKPTNSNSWSFANNGIITAEPDYEIRDDGALFVYRTFFNEPKQAQQPNIVWRNLFIKKRKHRIICVDRVLIDKKTKGIIYILQSRNKSYASCGHYNWDVTRLEHLELVGSILEDMKNSTLKRFNLSNSTPKLMSPDIKTPSSQDDYWRLIFHADSLYEQGRYDDAIRVYTEAFADDRYIFPSKLSSVAYKLRMVDKDEAAYKFDKHRIRMEKDYYQMPDSATVPSYEDEFDKRADIYNYDLSLKNHLEEMLERDQAYRTQWILSRQLHHEETQRDIALRLRADSIDSINQAEIRKILKEHGFPKKTEVGTSACEAAWIIIQHAPLDVQKEYLPMLERAATEGNIQAALVAALHDRIDVREGRPQKYGTQRNRNGICPLLNKKMVNQWRKEVGLPPLDEYSK</sequence>
<reference evidence="1 2" key="1">
    <citation type="submission" date="2017-06" db="EMBL/GenBank/DDBJ databases">
        <authorList>
            <person name="Varghese N."/>
            <person name="Submissions S."/>
        </authorList>
    </citation>
    <scope>NUCLEOTIDE SEQUENCE [LARGE SCALE GENOMIC DNA]</scope>
    <source>
        <strain evidence="1 2">DSM 26989</strain>
    </source>
</reference>
<dbReference type="Proteomes" id="UP000198427">
    <property type="component" value="Unassembled WGS sequence"/>
</dbReference>
<organism evidence="1 2">
    <name type="scientific">Prevotella jejuni</name>
    <dbReference type="NCBI Taxonomy" id="1177574"/>
    <lineage>
        <taxon>Bacteria</taxon>
        <taxon>Pseudomonadati</taxon>
        <taxon>Bacteroidota</taxon>
        <taxon>Bacteroidia</taxon>
        <taxon>Bacteroidales</taxon>
        <taxon>Prevotellaceae</taxon>
        <taxon>Prevotella</taxon>
    </lineage>
</organism>
<dbReference type="RefSeq" id="WP_089366437.1">
    <property type="nucleotide sequence ID" value="NZ_CBDEPU010000298.1"/>
</dbReference>
<dbReference type="EMBL" id="FZNZ01000018">
    <property type="protein sequence ID" value="SNR90020.1"/>
    <property type="molecule type" value="Genomic_DNA"/>
</dbReference>
<evidence type="ECO:0000313" key="1">
    <source>
        <dbReference type="EMBL" id="SNR90020.1"/>
    </source>
</evidence>
<keyword evidence="2" id="KW-1185">Reference proteome</keyword>
<dbReference type="Gene3D" id="1.25.40.10">
    <property type="entry name" value="Tetratricopeptide repeat domain"/>
    <property type="match status" value="1"/>
</dbReference>
<comment type="caution">
    <text evidence="1">The sequence shown here is derived from an EMBL/GenBank/DDBJ whole genome shotgun (WGS) entry which is preliminary data.</text>
</comment>
<evidence type="ECO:0000313" key="2">
    <source>
        <dbReference type="Proteomes" id="UP000198427"/>
    </source>
</evidence>
<dbReference type="Pfam" id="PF20329">
    <property type="entry name" value="DUF6624"/>
    <property type="match status" value="1"/>
</dbReference>
<gene>
    <name evidence="1" type="ORF">SAMN06265364_11812</name>
</gene>
<dbReference type="InterPro" id="IPR046732">
    <property type="entry name" value="DUF6624"/>
</dbReference>
<dbReference type="OrthoDB" id="1164858at2"/>
<accession>A0A2K9HAG9</accession>
<dbReference type="GeneID" id="94028909"/>
<dbReference type="AlphaFoldDB" id="A0A2K9HAG9"/>
<dbReference type="PROSITE" id="PS51257">
    <property type="entry name" value="PROKAR_LIPOPROTEIN"/>
    <property type="match status" value="1"/>
</dbReference>
<protein>
    <submittedName>
        <fullName evidence="1">Uncharacterized protein</fullName>
    </submittedName>
</protein>
<proteinExistence type="predicted"/>
<dbReference type="InterPro" id="IPR011990">
    <property type="entry name" value="TPR-like_helical_dom_sf"/>
</dbReference>
<dbReference type="KEGG" id="pje:CRM71_05675"/>